<evidence type="ECO:0000256" key="1">
    <source>
        <dbReference type="ARBA" id="ARBA00022553"/>
    </source>
</evidence>
<dbReference type="PANTHER" id="PTHR43214">
    <property type="entry name" value="TWO-COMPONENT RESPONSE REGULATOR"/>
    <property type="match status" value="1"/>
</dbReference>
<dbReference type="SMART" id="SM00421">
    <property type="entry name" value="HTH_LUXR"/>
    <property type="match status" value="1"/>
</dbReference>
<dbReference type="PROSITE" id="PS50043">
    <property type="entry name" value="HTH_LUXR_2"/>
    <property type="match status" value="1"/>
</dbReference>
<dbReference type="SMART" id="SM00448">
    <property type="entry name" value="REC"/>
    <property type="match status" value="1"/>
</dbReference>
<comment type="caution">
    <text evidence="6">The sequence shown here is derived from an EMBL/GenBank/DDBJ whole genome shotgun (WGS) entry which is preliminary data.</text>
</comment>
<dbReference type="InterPro" id="IPR039420">
    <property type="entry name" value="WalR-like"/>
</dbReference>
<evidence type="ECO:0000256" key="2">
    <source>
        <dbReference type="ARBA" id="ARBA00023125"/>
    </source>
</evidence>
<dbReference type="PRINTS" id="PR00038">
    <property type="entry name" value="HTHLUXR"/>
</dbReference>
<keyword evidence="1 3" id="KW-0597">Phosphoprotein</keyword>
<evidence type="ECO:0000313" key="7">
    <source>
        <dbReference type="Proteomes" id="UP000626210"/>
    </source>
</evidence>
<dbReference type="Gene3D" id="3.40.50.2300">
    <property type="match status" value="1"/>
</dbReference>
<feature type="modified residue" description="4-aspartylphosphate" evidence="3">
    <location>
        <position position="58"/>
    </location>
</feature>
<keyword evidence="7" id="KW-1185">Reference proteome</keyword>
<dbReference type="InterPro" id="IPR000792">
    <property type="entry name" value="Tscrpt_reg_LuxR_C"/>
</dbReference>
<dbReference type="PROSITE" id="PS50110">
    <property type="entry name" value="RESPONSE_REGULATORY"/>
    <property type="match status" value="1"/>
</dbReference>
<dbReference type="SUPFAM" id="SSF52172">
    <property type="entry name" value="CheY-like"/>
    <property type="match status" value="1"/>
</dbReference>
<keyword evidence="2 6" id="KW-0238">DNA-binding</keyword>
<dbReference type="InterPro" id="IPR011006">
    <property type="entry name" value="CheY-like_superfamily"/>
</dbReference>
<feature type="domain" description="HTH luxR-type" evidence="4">
    <location>
        <begin position="150"/>
        <end position="215"/>
    </location>
</feature>
<dbReference type="InterPro" id="IPR058245">
    <property type="entry name" value="NreC/VraR/RcsB-like_REC"/>
</dbReference>
<sequence>MLDAMQFLVVDDHPLVREALASLLLSLRQGATVQQAATGAEALAALDAAGSIDLVLLDLRLPDGSGLDLLRRIGTDHIGTAVVVLSGDLDRKTVQEALAAGAVGYIPKTEPHEIIAGALGLVLAGGVYVPPMALQPAAAARPPSMAGAGASPSDLGLTGRQLEVLALLMQGRNNKLICRALGLAEPTVKNHVSAILRALGVDSRTEAVLAVTRLGWILPPPDQSR</sequence>
<dbReference type="InterPro" id="IPR016032">
    <property type="entry name" value="Sig_transdc_resp-reg_C-effctor"/>
</dbReference>
<evidence type="ECO:0000259" key="4">
    <source>
        <dbReference type="PROSITE" id="PS50043"/>
    </source>
</evidence>
<dbReference type="Proteomes" id="UP000626210">
    <property type="component" value="Unassembled WGS sequence"/>
</dbReference>
<gene>
    <name evidence="6" type="ORF">GCM10007320_23240</name>
</gene>
<dbReference type="SUPFAM" id="SSF46894">
    <property type="entry name" value="C-terminal effector domain of the bipartite response regulators"/>
    <property type="match status" value="1"/>
</dbReference>
<proteinExistence type="predicted"/>
<dbReference type="PANTHER" id="PTHR43214:SF42">
    <property type="entry name" value="TRANSCRIPTIONAL REGULATORY PROTEIN DESR"/>
    <property type="match status" value="1"/>
</dbReference>
<dbReference type="EMBL" id="BMYK01000005">
    <property type="protein sequence ID" value="GHC81086.1"/>
    <property type="molecule type" value="Genomic_DNA"/>
</dbReference>
<dbReference type="Pfam" id="PF00072">
    <property type="entry name" value="Response_reg"/>
    <property type="match status" value="1"/>
</dbReference>
<dbReference type="InterPro" id="IPR001789">
    <property type="entry name" value="Sig_transdc_resp-reg_receiver"/>
</dbReference>
<organism evidence="6 7">
    <name type="scientific">Pseudorhodoferax aquiterrae</name>
    <dbReference type="NCBI Taxonomy" id="747304"/>
    <lineage>
        <taxon>Bacteria</taxon>
        <taxon>Pseudomonadati</taxon>
        <taxon>Pseudomonadota</taxon>
        <taxon>Betaproteobacteria</taxon>
        <taxon>Burkholderiales</taxon>
        <taxon>Comamonadaceae</taxon>
    </lineage>
</organism>
<dbReference type="CDD" id="cd17535">
    <property type="entry name" value="REC_NarL-like"/>
    <property type="match status" value="1"/>
</dbReference>
<dbReference type="CDD" id="cd06170">
    <property type="entry name" value="LuxR_C_like"/>
    <property type="match status" value="1"/>
</dbReference>
<feature type="domain" description="Response regulatory" evidence="5">
    <location>
        <begin position="6"/>
        <end position="123"/>
    </location>
</feature>
<dbReference type="GO" id="GO:0003677">
    <property type="term" value="F:DNA binding"/>
    <property type="evidence" value="ECO:0007669"/>
    <property type="project" value="UniProtKB-KW"/>
</dbReference>
<evidence type="ECO:0000259" key="5">
    <source>
        <dbReference type="PROSITE" id="PS50110"/>
    </source>
</evidence>
<evidence type="ECO:0000313" key="6">
    <source>
        <dbReference type="EMBL" id="GHC81086.1"/>
    </source>
</evidence>
<evidence type="ECO:0000256" key="3">
    <source>
        <dbReference type="PROSITE-ProRule" id="PRU00169"/>
    </source>
</evidence>
<reference evidence="7" key="1">
    <citation type="journal article" date="2019" name="Int. J. Syst. Evol. Microbiol.">
        <title>The Global Catalogue of Microorganisms (GCM) 10K type strain sequencing project: providing services to taxonomists for standard genome sequencing and annotation.</title>
        <authorList>
            <consortium name="The Broad Institute Genomics Platform"/>
            <consortium name="The Broad Institute Genome Sequencing Center for Infectious Disease"/>
            <person name="Wu L."/>
            <person name="Ma J."/>
        </authorList>
    </citation>
    <scope>NUCLEOTIDE SEQUENCE [LARGE SCALE GENOMIC DNA]</scope>
    <source>
        <strain evidence="7">KCTC 23314</strain>
    </source>
</reference>
<dbReference type="Pfam" id="PF00196">
    <property type="entry name" value="GerE"/>
    <property type="match status" value="1"/>
</dbReference>
<name>A0ABQ3G1V8_9BURK</name>
<protein>
    <submittedName>
        <fullName evidence="6">DNA-binding response regulator</fullName>
    </submittedName>
</protein>
<accession>A0ABQ3G1V8</accession>